<keyword evidence="3" id="KW-0597">Phosphoprotein</keyword>
<dbReference type="Pfam" id="PF08282">
    <property type="entry name" value="Hydrolase_3"/>
    <property type="match status" value="1"/>
</dbReference>
<dbReference type="CDD" id="cd02080">
    <property type="entry name" value="P-type_ATPase_cation"/>
    <property type="match status" value="1"/>
</dbReference>
<dbReference type="SFLD" id="SFLDF00027">
    <property type="entry name" value="p-type_atpase"/>
    <property type="match status" value="1"/>
</dbReference>
<keyword evidence="6" id="KW-0067">ATP-binding</keyword>
<dbReference type="AlphaFoldDB" id="A0A1H5KUC4"/>
<dbReference type="Pfam" id="PF00689">
    <property type="entry name" value="Cation_ATPase_C"/>
    <property type="match status" value="1"/>
</dbReference>
<dbReference type="InterPro" id="IPR018303">
    <property type="entry name" value="ATPase_P-typ_P_site"/>
</dbReference>
<keyword evidence="9 11" id="KW-1133">Transmembrane helix</keyword>
<dbReference type="Gene3D" id="1.20.1110.10">
    <property type="entry name" value="Calcium-transporting ATPase, transmembrane domain"/>
    <property type="match status" value="1"/>
</dbReference>
<keyword evidence="5" id="KW-0547">Nucleotide-binding</keyword>
<keyword evidence="4 11" id="KW-0812">Transmembrane</keyword>
<dbReference type="InterPro" id="IPR006068">
    <property type="entry name" value="ATPase_P-typ_cation-transptr_C"/>
</dbReference>
<evidence type="ECO:0000256" key="2">
    <source>
        <dbReference type="ARBA" id="ARBA00005675"/>
    </source>
</evidence>
<evidence type="ECO:0000256" key="7">
    <source>
        <dbReference type="ARBA" id="ARBA00022842"/>
    </source>
</evidence>
<dbReference type="GO" id="GO:0016887">
    <property type="term" value="F:ATP hydrolysis activity"/>
    <property type="evidence" value="ECO:0007669"/>
    <property type="project" value="InterPro"/>
</dbReference>
<dbReference type="Gene3D" id="3.40.1110.10">
    <property type="entry name" value="Calcium-transporting ATPase, cytoplasmic domain N"/>
    <property type="match status" value="1"/>
</dbReference>
<evidence type="ECO:0000256" key="8">
    <source>
        <dbReference type="ARBA" id="ARBA00022967"/>
    </source>
</evidence>
<dbReference type="GO" id="GO:0030007">
    <property type="term" value="P:intracellular potassium ion homeostasis"/>
    <property type="evidence" value="ECO:0007669"/>
    <property type="project" value="TreeGrafter"/>
</dbReference>
<dbReference type="InterPro" id="IPR044492">
    <property type="entry name" value="P_typ_ATPase_HD_dom"/>
</dbReference>
<dbReference type="PANTHER" id="PTHR43294">
    <property type="entry name" value="SODIUM/POTASSIUM-TRANSPORTING ATPASE SUBUNIT ALPHA"/>
    <property type="match status" value="1"/>
</dbReference>
<dbReference type="GO" id="GO:0036376">
    <property type="term" value="P:sodium ion export across plasma membrane"/>
    <property type="evidence" value="ECO:0007669"/>
    <property type="project" value="TreeGrafter"/>
</dbReference>
<feature type="transmembrane region" description="Helical" evidence="11">
    <location>
        <begin position="246"/>
        <end position="266"/>
    </location>
</feature>
<keyword evidence="8" id="KW-1278">Translocase</keyword>
<dbReference type="Gene3D" id="3.40.50.1000">
    <property type="entry name" value="HAD superfamily/HAD-like"/>
    <property type="match status" value="1"/>
</dbReference>
<evidence type="ECO:0000256" key="6">
    <source>
        <dbReference type="ARBA" id="ARBA00022840"/>
    </source>
</evidence>
<dbReference type="InterPro" id="IPR059000">
    <property type="entry name" value="ATPase_P-type_domA"/>
</dbReference>
<reference evidence="13 14" key="1">
    <citation type="submission" date="2016-10" db="EMBL/GenBank/DDBJ databases">
        <authorList>
            <person name="de Groot N.N."/>
        </authorList>
    </citation>
    <scope>NUCLEOTIDE SEQUENCE [LARGE SCALE GENOMIC DNA]</scope>
    <source>
        <strain evidence="13 14">DSM 23553</strain>
    </source>
</reference>
<dbReference type="InterPro" id="IPR001757">
    <property type="entry name" value="P_typ_ATPase"/>
</dbReference>
<dbReference type="SFLD" id="SFLDG00002">
    <property type="entry name" value="C1.7:_P-type_atpase_like"/>
    <property type="match status" value="1"/>
</dbReference>
<dbReference type="SUPFAM" id="SSF81660">
    <property type="entry name" value="Metal cation-transporting ATPase, ATP-binding domain N"/>
    <property type="match status" value="1"/>
</dbReference>
<comment type="subcellular location">
    <subcellularLocation>
        <location evidence="1">Endomembrane system</location>
        <topology evidence="1">Multi-pass membrane protein</topology>
    </subcellularLocation>
</comment>
<dbReference type="Pfam" id="PF00122">
    <property type="entry name" value="E1-E2_ATPase"/>
    <property type="match status" value="1"/>
</dbReference>
<dbReference type="PANTHER" id="PTHR43294:SF20">
    <property type="entry name" value="P-TYPE ATPASE"/>
    <property type="match status" value="1"/>
</dbReference>
<dbReference type="GO" id="GO:0005391">
    <property type="term" value="F:P-type sodium:potassium-exchanging transporter activity"/>
    <property type="evidence" value="ECO:0007669"/>
    <property type="project" value="TreeGrafter"/>
</dbReference>
<feature type="transmembrane region" description="Helical" evidence="11">
    <location>
        <begin position="694"/>
        <end position="716"/>
    </location>
</feature>
<dbReference type="SUPFAM" id="SSF56784">
    <property type="entry name" value="HAD-like"/>
    <property type="match status" value="1"/>
</dbReference>
<dbReference type="InterPro" id="IPR004014">
    <property type="entry name" value="ATPase_P-typ_cation-transptr_N"/>
</dbReference>
<dbReference type="Gene3D" id="2.70.150.10">
    <property type="entry name" value="Calcium-transporting ATPase, cytoplasmic transduction domain A"/>
    <property type="match status" value="1"/>
</dbReference>
<keyword evidence="14" id="KW-1185">Reference proteome</keyword>
<evidence type="ECO:0000313" key="13">
    <source>
        <dbReference type="EMBL" id="SEE68422.1"/>
    </source>
</evidence>
<dbReference type="InterPro" id="IPR050510">
    <property type="entry name" value="Cation_transp_ATPase_P-type"/>
</dbReference>
<evidence type="ECO:0000313" key="14">
    <source>
        <dbReference type="Proteomes" id="UP000199448"/>
    </source>
</evidence>
<evidence type="ECO:0000256" key="10">
    <source>
        <dbReference type="ARBA" id="ARBA00023136"/>
    </source>
</evidence>
<dbReference type="FunFam" id="2.70.150.10:FF:000160">
    <property type="entry name" value="Sarcoplasmic/endoplasmic reticulum calcium ATPase 1"/>
    <property type="match status" value="1"/>
</dbReference>
<dbReference type="GO" id="GO:0005886">
    <property type="term" value="C:plasma membrane"/>
    <property type="evidence" value="ECO:0007669"/>
    <property type="project" value="TreeGrafter"/>
</dbReference>
<evidence type="ECO:0000256" key="9">
    <source>
        <dbReference type="ARBA" id="ARBA00022989"/>
    </source>
</evidence>
<evidence type="ECO:0000256" key="1">
    <source>
        <dbReference type="ARBA" id="ARBA00004127"/>
    </source>
</evidence>
<organism evidence="13 14">
    <name type="scientific">Salinimicrobium catena</name>
    <dbReference type="NCBI Taxonomy" id="390640"/>
    <lineage>
        <taxon>Bacteria</taxon>
        <taxon>Pseudomonadati</taxon>
        <taxon>Bacteroidota</taxon>
        <taxon>Flavobacteriia</taxon>
        <taxon>Flavobacteriales</taxon>
        <taxon>Flavobacteriaceae</taxon>
        <taxon>Salinimicrobium</taxon>
    </lineage>
</organism>
<keyword evidence="7" id="KW-0460">Magnesium</keyword>
<dbReference type="InterPro" id="IPR036412">
    <property type="entry name" value="HAD-like_sf"/>
</dbReference>
<dbReference type="InterPro" id="IPR023299">
    <property type="entry name" value="ATPase_P-typ_cyto_dom_N"/>
</dbReference>
<feature type="transmembrane region" description="Helical" evidence="11">
    <location>
        <begin position="272"/>
        <end position="301"/>
    </location>
</feature>
<dbReference type="GO" id="GO:0012505">
    <property type="term" value="C:endomembrane system"/>
    <property type="evidence" value="ECO:0007669"/>
    <property type="project" value="UniProtKB-SubCell"/>
</dbReference>
<accession>A0A1H5KUC4</accession>
<keyword evidence="10 11" id="KW-0472">Membrane</keyword>
<feature type="transmembrane region" description="Helical" evidence="11">
    <location>
        <begin position="867"/>
        <end position="886"/>
    </location>
</feature>
<gene>
    <name evidence="13" type="ORF">SAMN04488034_1029</name>
</gene>
<dbReference type="InterPro" id="IPR023214">
    <property type="entry name" value="HAD_sf"/>
</dbReference>
<dbReference type="SUPFAM" id="SSF81665">
    <property type="entry name" value="Calcium ATPase, transmembrane domain M"/>
    <property type="match status" value="1"/>
</dbReference>
<feature type="transmembrane region" description="Helical" evidence="11">
    <location>
        <begin position="762"/>
        <end position="786"/>
    </location>
</feature>
<comment type="similarity">
    <text evidence="2">Belongs to the cation transport ATPase (P-type) (TC 3.A.3) family. Type IIA subfamily.</text>
</comment>
<evidence type="ECO:0000256" key="5">
    <source>
        <dbReference type="ARBA" id="ARBA00022741"/>
    </source>
</evidence>
<dbReference type="RefSeq" id="WP_218124598.1">
    <property type="nucleotide sequence ID" value="NZ_FNGG01000002.1"/>
</dbReference>
<dbReference type="Pfam" id="PF00690">
    <property type="entry name" value="Cation_ATPase_N"/>
    <property type="match status" value="1"/>
</dbReference>
<dbReference type="NCBIfam" id="TIGR01494">
    <property type="entry name" value="ATPase_P-type"/>
    <property type="match status" value="3"/>
</dbReference>
<dbReference type="SFLD" id="SFLDS00003">
    <property type="entry name" value="Haloacid_Dehalogenase"/>
    <property type="match status" value="1"/>
</dbReference>
<feature type="transmembrane region" description="Helical" evidence="11">
    <location>
        <begin position="83"/>
        <end position="99"/>
    </location>
</feature>
<dbReference type="GO" id="GO:1990573">
    <property type="term" value="P:potassium ion import across plasma membrane"/>
    <property type="evidence" value="ECO:0007669"/>
    <property type="project" value="TreeGrafter"/>
</dbReference>
<proteinExistence type="inferred from homology"/>
<dbReference type="FunFam" id="3.40.50.1000:FF:000001">
    <property type="entry name" value="Phospholipid-transporting ATPase IC"/>
    <property type="match status" value="1"/>
</dbReference>
<feature type="domain" description="Cation-transporting P-type ATPase N-terminal" evidence="12">
    <location>
        <begin position="5"/>
        <end position="79"/>
    </location>
</feature>
<dbReference type="GO" id="GO:0006883">
    <property type="term" value="P:intracellular sodium ion homeostasis"/>
    <property type="evidence" value="ECO:0007669"/>
    <property type="project" value="TreeGrafter"/>
</dbReference>
<feature type="transmembrane region" description="Helical" evidence="11">
    <location>
        <begin position="798"/>
        <end position="816"/>
    </location>
</feature>
<dbReference type="STRING" id="390640.SAMN04488034_1029"/>
<feature type="transmembrane region" description="Helical" evidence="11">
    <location>
        <begin position="722"/>
        <end position="741"/>
    </location>
</feature>
<evidence type="ECO:0000256" key="4">
    <source>
        <dbReference type="ARBA" id="ARBA00022692"/>
    </source>
</evidence>
<evidence type="ECO:0000256" key="3">
    <source>
        <dbReference type="ARBA" id="ARBA00022553"/>
    </source>
</evidence>
<evidence type="ECO:0000256" key="11">
    <source>
        <dbReference type="SAM" id="Phobius"/>
    </source>
</evidence>
<dbReference type="GO" id="GO:1902600">
    <property type="term" value="P:proton transmembrane transport"/>
    <property type="evidence" value="ECO:0007669"/>
    <property type="project" value="TreeGrafter"/>
</dbReference>
<feature type="transmembrane region" description="Helical" evidence="11">
    <location>
        <begin position="52"/>
        <end position="77"/>
    </location>
</feature>
<dbReference type="FunFam" id="3.40.50.1000:FF:000028">
    <property type="entry name" value="Calcium-transporting P-type ATPase, putative"/>
    <property type="match status" value="1"/>
</dbReference>
<feature type="transmembrane region" description="Helical" evidence="11">
    <location>
        <begin position="836"/>
        <end position="855"/>
    </location>
</feature>
<dbReference type="SMART" id="SM00831">
    <property type="entry name" value="Cation_ATPase_N"/>
    <property type="match status" value="1"/>
</dbReference>
<dbReference type="SUPFAM" id="SSF81653">
    <property type="entry name" value="Calcium ATPase, transduction domain A"/>
    <property type="match status" value="1"/>
</dbReference>
<protein>
    <submittedName>
        <fullName evidence="13">Ca2+-transporting ATPase</fullName>
    </submittedName>
</protein>
<dbReference type="Pfam" id="PF13246">
    <property type="entry name" value="Cation_ATPase"/>
    <property type="match status" value="1"/>
</dbReference>
<name>A0A1H5KUC4_9FLAO</name>
<sequence length="900" mass="98249">MRKVEWHTVTPDLVARELDTDLKKGLSDAEVTTRLERYGENRISTKKRQSSLVRFLLQFHQPLIYILLAATGVTLLLGEYLDAAVIFAVVLINSIIGYIQETKALKAIDALSKSMSTNSTVIRNGKQMMINSVKLVPGDIVMVQSGDKMPADLRLIKIKDLQVDESALTGESVAVEKSTELVDAEAIIGDRKNLGFATTMVTYGTGKGIVVSTGDRTEVGKINQSIATAEELDTPLTLKIKNFSRVLLWVILSLAGLILVVAYLNGESLANAFMVAVALMVGAIPEGLPAAVTIMLAIGVAQMAKRRAIIRKLVAVETLGSTNVICSDKTGTLTENQMTVQKIMAGGELFEITGIGYKPEGKVLFEGEEVRMDNKPALQSVLRGGVLCNDSRIKEVEGRWISEGDPTEAAMISAAEKAGIEDHYIDHYYPRIDEIPFQSENQYMATLHKHEKNILFMKGSLEAVLKACSYMADNTGQSASIDKIKVEKAAEDMASGGLRVLAFAVKEFDPSKTRVSHDDVKEGMIFIGLQAMIDPPRKEAINAVKLCQQAGIGVKMITGDHALTAATIAAQLGLRGKTENGRLKSLTGVELQKISDEELPGVAEEVSVFARVSPDQKLRLVKALQAKNKVVAMTGDGVNDGPALKQANIGIAMGMAGTEVAKDASDMILTDDNFASIEAAVEEGRGVLDNLTKFIVWTLPTNLGEALVILASIIFATRLPLAPVQILWINMTTAVLLGLMLTFEPKEPGIMDRPPTPVNKPILTIPLIFRTLLVGTLIMLAAFILFRYEISIGADLPKAQTVATTVFIVMEAFYLFNCRSLRRSIKEIGWFSNMWVYYGAFAMLVLQLIFIHTSFMNNLFHSAPIGLSSWVRIMLAGLALFLIVFVEKMIRRKFTGTEEF</sequence>
<dbReference type="InterPro" id="IPR023298">
    <property type="entry name" value="ATPase_P-typ_TM_dom_sf"/>
</dbReference>
<dbReference type="PRINTS" id="PR00119">
    <property type="entry name" value="CATATPASE"/>
</dbReference>
<dbReference type="EMBL" id="FNUG01000002">
    <property type="protein sequence ID" value="SEE68422.1"/>
    <property type="molecule type" value="Genomic_DNA"/>
</dbReference>
<dbReference type="PRINTS" id="PR00120">
    <property type="entry name" value="HATPASE"/>
</dbReference>
<dbReference type="PROSITE" id="PS00154">
    <property type="entry name" value="ATPASE_E1_E2"/>
    <property type="match status" value="1"/>
</dbReference>
<dbReference type="GO" id="GO:0005524">
    <property type="term" value="F:ATP binding"/>
    <property type="evidence" value="ECO:0007669"/>
    <property type="project" value="UniProtKB-KW"/>
</dbReference>
<evidence type="ECO:0000259" key="12">
    <source>
        <dbReference type="SMART" id="SM00831"/>
    </source>
</evidence>
<dbReference type="Proteomes" id="UP000199448">
    <property type="component" value="Unassembled WGS sequence"/>
</dbReference>
<dbReference type="InterPro" id="IPR008250">
    <property type="entry name" value="ATPase_P-typ_transduc_dom_A_sf"/>
</dbReference>